<evidence type="ECO:0000313" key="2">
    <source>
        <dbReference type="Proteomes" id="UP000234681"/>
    </source>
</evidence>
<dbReference type="AlphaFoldDB" id="A6JT89"/>
<proteinExistence type="predicted"/>
<accession>A6JT89</accession>
<evidence type="ECO:0000313" key="1">
    <source>
        <dbReference type="EMBL" id="EDL93558.1"/>
    </source>
</evidence>
<dbReference type="Proteomes" id="UP000234681">
    <property type="component" value="Chromosome 3"/>
</dbReference>
<reference evidence="1 2" key="1">
    <citation type="submission" date="2005-09" db="EMBL/GenBank/DDBJ databases">
        <authorList>
            <person name="Mural R.J."/>
            <person name="Li P.W."/>
            <person name="Adams M.D."/>
            <person name="Amanatides P.G."/>
            <person name="Baden-Tillson H."/>
            <person name="Barnstead M."/>
            <person name="Chin S.H."/>
            <person name="Dew I."/>
            <person name="Evans C.A."/>
            <person name="Ferriera S."/>
            <person name="Flanigan M."/>
            <person name="Fosler C."/>
            <person name="Glodek A."/>
            <person name="Gu Z."/>
            <person name="Holt R.A."/>
            <person name="Jennings D."/>
            <person name="Kraft C.L."/>
            <person name="Lu F."/>
            <person name="Nguyen T."/>
            <person name="Nusskern D.R."/>
            <person name="Pfannkoch C.M."/>
            <person name="Sitter C."/>
            <person name="Sutton G.G."/>
            <person name="Venter J.C."/>
            <person name="Wang Z."/>
            <person name="Woodage T."/>
            <person name="Zheng X.H."/>
            <person name="Zhong F."/>
        </authorList>
    </citation>
    <scope>NUCLEOTIDE SEQUENCE [LARGE SCALE GENOMIC DNA]</scope>
    <source>
        <strain>BN</strain>
        <strain evidence="2">Sprague-Dawley</strain>
    </source>
</reference>
<name>A6JT89_RAT</name>
<gene>
    <name evidence="1" type="primary">RGD1561492_predicted</name>
    <name evidence="1" type="ORF">rCG_45907</name>
</gene>
<protein>
    <submittedName>
        <fullName evidence="1">Uncharacterized protein RGD1561492_predicted</fullName>
    </submittedName>
</protein>
<sequence length="74" mass="7794">MGELPEKPVKITAAVKIHPGFAREASSEKDLGEGDLFQSSKEPGYRFGSCHTQLLGQQPACGAFCGALGPLSDM</sequence>
<organism evidence="1 2">
    <name type="scientific">Rattus norvegicus</name>
    <name type="common">Rat</name>
    <dbReference type="NCBI Taxonomy" id="10116"/>
    <lineage>
        <taxon>Eukaryota</taxon>
        <taxon>Metazoa</taxon>
        <taxon>Chordata</taxon>
        <taxon>Craniata</taxon>
        <taxon>Vertebrata</taxon>
        <taxon>Euteleostomi</taxon>
        <taxon>Mammalia</taxon>
        <taxon>Eutheria</taxon>
        <taxon>Euarchontoglires</taxon>
        <taxon>Glires</taxon>
        <taxon>Rodentia</taxon>
        <taxon>Myomorpha</taxon>
        <taxon>Muroidea</taxon>
        <taxon>Muridae</taxon>
        <taxon>Murinae</taxon>
        <taxon>Rattus</taxon>
    </lineage>
</organism>
<dbReference type="EMBL" id="CH474001">
    <property type="protein sequence ID" value="EDL93558.1"/>
    <property type="molecule type" value="Genomic_DNA"/>
</dbReference>